<evidence type="ECO:0000313" key="1">
    <source>
        <dbReference type="EMBL" id="MCW9706280.1"/>
    </source>
</evidence>
<proteinExistence type="predicted"/>
<dbReference type="RefSeq" id="WP_265764984.1">
    <property type="nucleotide sequence ID" value="NZ_JAGGJA010000003.1"/>
</dbReference>
<gene>
    <name evidence="1" type="ORF">J6I44_05420</name>
</gene>
<keyword evidence="2" id="KW-1185">Reference proteome</keyword>
<dbReference type="PANTHER" id="PTHR15394:SF3">
    <property type="entry name" value="SERINE HYDROLASE RBBP9"/>
    <property type="match status" value="1"/>
</dbReference>
<dbReference type="Proteomes" id="UP001207918">
    <property type="component" value="Unassembled WGS sequence"/>
</dbReference>
<organism evidence="1 2">
    <name type="scientific">Fodinibius salsisoli</name>
    <dbReference type="NCBI Taxonomy" id="2820877"/>
    <lineage>
        <taxon>Bacteria</taxon>
        <taxon>Pseudomonadati</taxon>
        <taxon>Balneolota</taxon>
        <taxon>Balneolia</taxon>
        <taxon>Balneolales</taxon>
        <taxon>Balneolaceae</taxon>
        <taxon>Fodinibius</taxon>
    </lineage>
</organism>
<accession>A0ABT3PK16</accession>
<dbReference type="InterPro" id="IPR029058">
    <property type="entry name" value="AB_hydrolase_fold"/>
</dbReference>
<dbReference type="EMBL" id="JAGGJA010000003">
    <property type="protein sequence ID" value="MCW9706280.1"/>
    <property type="molecule type" value="Genomic_DNA"/>
</dbReference>
<dbReference type="InterPro" id="IPR010662">
    <property type="entry name" value="RBBP9/YdeN"/>
</dbReference>
<sequence length="184" mass="21091">MITRQILFIQGGGEGAYEEDRLLAESLRDKLGAACDVRYPRMPEEEGSTYEEWKERLTKEFAALDREVILVAHSVGGSLLFKYLTEEEMKASILGLFLVAAPYFGAKNWEFDDFALPNGFASKLPKNLPVFFYHSRDDQWVSFKHLSLYAKKLPQASIREFNDRGHQFNNDLSEVARDIKGLMD</sequence>
<dbReference type="GO" id="GO:0016787">
    <property type="term" value="F:hydrolase activity"/>
    <property type="evidence" value="ECO:0007669"/>
    <property type="project" value="UniProtKB-KW"/>
</dbReference>
<dbReference type="PANTHER" id="PTHR15394">
    <property type="entry name" value="SERINE HYDROLASE RBBP9"/>
    <property type="match status" value="1"/>
</dbReference>
<dbReference type="Pfam" id="PF06821">
    <property type="entry name" value="Ser_hydrolase"/>
    <property type="match status" value="1"/>
</dbReference>
<evidence type="ECO:0000313" key="2">
    <source>
        <dbReference type="Proteomes" id="UP001207918"/>
    </source>
</evidence>
<name>A0ABT3PK16_9BACT</name>
<comment type="caution">
    <text evidence="1">The sequence shown here is derived from an EMBL/GenBank/DDBJ whole genome shotgun (WGS) entry which is preliminary data.</text>
</comment>
<dbReference type="Gene3D" id="3.40.50.1820">
    <property type="entry name" value="alpha/beta hydrolase"/>
    <property type="match status" value="1"/>
</dbReference>
<keyword evidence="1" id="KW-0378">Hydrolase</keyword>
<reference evidence="1 2" key="1">
    <citation type="submission" date="2021-03" db="EMBL/GenBank/DDBJ databases">
        <title>Aliifodinibius sp. nov., a new bacterium isolated from saline soil.</title>
        <authorList>
            <person name="Galisteo C."/>
            <person name="De La Haba R."/>
            <person name="Sanchez-Porro C."/>
            <person name="Ventosa A."/>
        </authorList>
    </citation>
    <scope>NUCLEOTIDE SEQUENCE [LARGE SCALE GENOMIC DNA]</scope>
    <source>
        <strain evidence="1 2">1BSP15-2V2</strain>
    </source>
</reference>
<protein>
    <submittedName>
        <fullName evidence="1">Serine hydrolase family protein</fullName>
    </submittedName>
</protein>
<dbReference type="SUPFAM" id="SSF53474">
    <property type="entry name" value="alpha/beta-Hydrolases"/>
    <property type="match status" value="1"/>
</dbReference>